<accession>A0A8S9XJG1</accession>
<name>A0A8S9XJG1_APOLU</name>
<gene>
    <name evidence="1" type="ORF">GE061_014935</name>
</gene>
<evidence type="ECO:0000313" key="1">
    <source>
        <dbReference type="EMBL" id="KAF6209190.1"/>
    </source>
</evidence>
<proteinExistence type="predicted"/>
<dbReference type="OrthoDB" id="6594928at2759"/>
<dbReference type="AlphaFoldDB" id="A0A8S9XJG1"/>
<protein>
    <submittedName>
        <fullName evidence="1">Uncharacterized protein</fullName>
    </submittedName>
</protein>
<comment type="caution">
    <text evidence="1">The sequence shown here is derived from an EMBL/GenBank/DDBJ whole genome shotgun (WGS) entry which is preliminary data.</text>
</comment>
<evidence type="ECO:0000313" key="2">
    <source>
        <dbReference type="Proteomes" id="UP000466442"/>
    </source>
</evidence>
<keyword evidence="2" id="KW-1185">Reference proteome</keyword>
<sequence>MSRDAKKMFVCGTVKPGEVKRRFAKEGDLRKQRGKTYQYFLKVNEEYVPVCKTMYLSSLGLRENEVRYWLENFEKNNVPINRRDAAVLVRAENDDAADDVERLTSKSWNDRREFLSKFFDELPTMPSHYCRKNTRKLYLQTDITSWTQLYNLYRQKCKQSGEEVPLSRFTFDQQRKKKNVDIFIPKKDRCDLCASFEHGHVSPAVYEAHQRKKELAREEKNKDKKMAEDGVCHTIVLDLMKVQTSPWLRASAAYYKLKLVVHNYTVQFGHP</sequence>
<dbReference type="PANTHER" id="PTHR10773">
    <property type="entry name" value="DNA-DIRECTED RNA POLYMERASES I, II, AND III SUBUNIT RPABC2"/>
    <property type="match status" value="1"/>
</dbReference>
<organism evidence="1 2">
    <name type="scientific">Apolygus lucorum</name>
    <name type="common">Small green plant bug</name>
    <name type="synonym">Lygocoris lucorum</name>
    <dbReference type="NCBI Taxonomy" id="248454"/>
    <lineage>
        <taxon>Eukaryota</taxon>
        <taxon>Metazoa</taxon>
        <taxon>Ecdysozoa</taxon>
        <taxon>Arthropoda</taxon>
        <taxon>Hexapoda</taxon>
        <taxon>Insecta</taxon>
        <taxon>Pterygota</taxon>
        <taxon>Neoptera</taxon>
        <taxon>Paraneoptera</taxon>
        <taxon>Hemiptera</taxon>
        <taxon>Heteroptera</taxon>
        <taxon>Panheteroptera</taxon>
        <taxon>Cimicomorpha</taxon>
        <taxon>Miridae</taxon>
        <taxon>Mirini</taxon>
        <taxon>Apolygus</taxon>
    </lineage>
</organism>
<reference evidence="1" key="1">
    <citation type="journal article" date="2021" name="Mol. Ecol. Resour.">
        <title>Apolygus lucorum genome provides insights into omnivorousness and mesophyll feeding.</title>
        <authorList>
            <person name="Liu Y."/>
            <person name="Liu H."/>
            <person name="Wang H."/>
            <person name="Huang T."/>
            <person name="Liu B."/>
            <person name="Yang B."/>
            <person name="Yin L."/>
            <person name="Li B."/>
            <person name="Zhang Y."/>
            <person name="Zhang S."/>
            <person name="Jiang F."/>
            <person name="Zhang X."/>
            <person name="Ren Y."/>
            <person name="Wang B."/>
            <person name="Wang S."/>
            <person name="Lu Y."/>
            <person name="Wu K."/>
            <person name="Fan W."/>
            <person name="Wang G."/>
        </authorList>
    </citation>
    <scope>NUCLEOTIDE SEQUENCE</scope>
    <source>
        <strain evidence="1">12Hb</strain>
    </source>
</reference>
<dbReference type="Proteomes" id="UP000466442">
    <property type="component" value="Unassembled WGS sequence"/>
</dbReference>
<dbReference type="EMBL" id="WIXP02000006">
    <property type="protein sequence ID" value="KAF6209190.1"/>
    <property type="molecule type" value="Genomic_DNA"/>
</dbReference>
<dbReference type="PANTHER" id="PTHR10773:SF19">
    <property type="match status" value="1"/>
</dbReference>